<dbReference type="AlphaFoldDB" id="A0A919DD94"/>
<dbReference type="PROSITE" id="PS50110">
    <property type="entry name" value="RESPONSE_REGULATORY"/>
    <property type="match status" value="1"/>
</dbReference>
<comment type="caution">
    <text evidence="3">The sequence shown here is derived from an EMBL/GenBank/DDBJ whole genome shotgun (WGS) entry which is preliminary data.</text>
</comment>
<accession>A0A919DD94</accession>
<dbReference type="OrthoDB" id="582170at2"/>
<dbReference type="Proteomes" id="UP000636453">
    <property type="component" value="Unassembled WGS sequence"/>
</dbReference>
<name>A0A919DD94_9GAMM</name>
<sequence length="134" mass="14390">MPDRTPSQSLHGRHILVAEDEYLMASELCRRLQEEGADVIGPAPTVEAALALARADGSLDGAVLDVNLQGGVVFPVVEELRRRGVPVVFATGYDAWALPAEFGDIPRCEKPVEMAQLMPLLQTRGDTSSTAHPS</sequence>
<dbReference type="Gene3D" id="3.40.50.2300">
    <property type="match status" value="1"/>
</dbReference>
<evidence type="ECO:0000313" key="4">
    <source>
        <dbReference type="Proteomes" id="UP000636453"/>
    </source>
</evidence>
<keyword evidence="1" id="KW-0597">Phosphoprotein</keyword>
<evidence type="ECO:0000313" key="3">
    <source>
        <dbReference type="EMBL" id="GHE32486.1"/>
    </source>
</evidence>
<reference evidence="3" key="2">
    <citation type="submission" date="2020-09" db="EMBL/GenBank/DDBJ databases">
        <authorList>
            <person name="Sun Q."/>
            <person name="Kim S."/>
        </authorList>
    </citation>
    <scope>NUCLEOTIDE SEQUENCE</scope>
    <source>
        <strain evidence="3">KCTC 32020</strain>
    </source>
</reference>
<dbReference type="GO" id="GO:0000160">
    <property type="term" value="P:phosphorelay signal transduction system"/>
    <property type="evidence" value="ECO:0007669"/>
    <property type="project" value="InterPro"/>
</dbReference>
<dbReference type="SMART" id="SM00448">
    <property type="entry name" value="REC"/>
    <property type="match status" value="1"/>
</dbReference>
<evidence type="ECO:0000256" key="1">
    <source>
        <dbReference type="PROSITE-ProRule" id="PRU00169"/>
    </source>
</evidence>
<dbReference type="InterPro" id="IPR001789">
    <property type="entry name" value="Sig_transdc_resp-reg_receiver"/>
</dbReference>
<dbReference type="SUPFAM" id="SSF52172">
    <property type="entry name" value="CheY-like"/>
    <property type="match status" value="1"/>
</dbReference>
<organism evidence="3 4">
    <name type="scientific">Vulcaniibacterium thermophilum</name>
    <dbReference type="NCBI Taxonomy" id="1169913"/>
    <lineage>
        <taxon>Bacteria</taxon>
        <taxon>Pseudomonadati</taxon>
        <taxon>Pseudomonadota</taxon>
        <taxon>Gammaproteobacteria</taxon>
        <taxon>Lysobacterales</taxon>
        <taxon>Lysobacteraceae</taxon>
        <taxon>Vulcaniibacterium</taxon>
    </lineage>
</organism>
<feature type="modified residue" description="4-aspartylphosphate" evidence="1">
    <location>
        <position position="65"/>
    </location>
</feature>
<proteinExistence type="predicted"/>
<keyword evidence="4" id="KW-1185">Reference proteome</keyword>
<protein>
    <submittedName>
        <fullName evidence="3">Response regulator</fullName>
    </submittedName>
</protein>
<evidence type="ECO:0000259" key="2">
    <source>
        <dbReference type="PROSITE" id="PS50110"/>
    </source>
</evidence>
<reference evidence="3" key="1">
    <citation type="journal article" date="2014" name="Int. J. Syst. Evol. Microbiol.">
        <title>Complete genome sequence of Corynebacterium casei LMG S-19264T (=DSM 44701T), isolated from a smear-ripened cheese.</title>
        <authorList>
            <consortium name="US DOE Joint Genome Institute (JGI-PGF)"/>
            <person name="Walter F."/>
            <person name="Albersmeier A."/>
            <person name="Kalinowski J."/>
            <person name="Ruckert C."/>
        </authorList>
    </citation>
    <scope>NUCLEOTIDE SEQUENCE</scope>
    <source>
        <strain evidence="3">KCTC 32020</strain>
    </source>
</reference>
<dbReference type="InterPro" id="IPR011006">
    <property type="entry name" value="CheY-like_superfamily"/>
</dbReference>
<dbReference type="RefSeq" id="WP_146473786.1">
    <property type="nucleotide sequence ID" value="NZ_BNCF01000006.1"/>
</dbReference>
<gene>
    <name evidence="3" type="ORF">GCM10007167_13050</name>
</gene>
<dbReference type="EMBL" id="BNCF01000006">
    <property type="protein sequence ID" value="GHE32486.1"/>
    <property type="molecule type" value="Genomic_DNA"/>
</dbReference>
<feature type="domain" description="Response regulatory" evidence="2">
    <location>
        <begin position="14"/>
        <end position="125"/>
    </location>
</feature>